<dbReference type="AlphaFoldDB" id="A0AA39Q641"/>
<comment type="caution">
    <text evidence="1">The sequence shown here is derived from an EMBL/GenBank/DDBJ whole genome shotgun (WGS) entry which is preliminary data.</text>
</comment>
<evidence type="ECO:0000313" key="2">
    <source>
        <dbReference type="Proteomes" id="UP001175228"/>
    </source>
</evidence>
<sequence length="196" mass="22624">MVGRRMTGRHLSEYFKEKSGARRGVFRRVEGVTCCFFRDVQQSLHRSDTDITRIIPGVYRSLAWHQPEDDRTISPKMTSLLRYTSREALPTGYSSPTLPTEEPLLRKGRRGIPKFVYAPFADVNEESHPKFFHQGISAATWDESIGRACFVSDEGRVVEVLDMAYVVKPDDRKTQWNMDHMHRKAQTLPSDDNIMM</sequence>
<accession>A0AA39Q641</accession>
<reference evidence="1" key="1">
    <citation type="submission" date="2023-06" db="EMBL/GenBank/DDBJ databases">
        <authorList>
            <consortium name="Lawrence Berkeley National Laboratory"/>
            <person name="Ahrendt S."/>
            <person name="Sahu N."/>
            <person name="Indic B."/>
            <person name="Wong-Bajracharya J."/>
            <person name="Merenyi Z."/>
            <person name="Ke H.-M."/>
            <person name="Monk M."/>
            <person name="Kocsube S."/>
            <person name="Drula E."/>
            <person name="Lipzen A."/>
            <person name="Balint B."/>
            <person name="Henrissat B."/>
            <person name="Andreopoulos B."/>
            <person name="Martin F.M."/>
            <person name="Harder C.B."/>
            <person name="Rigling D."/>
            <person name="Ford K.L."/>
            <person name="Foster G.D."/>
            <person name="Pangilinan J."/>
            <person name="Papanicolaou A."/>
            <person name="Barry K."/>
            <person name="LaButti K."/>
            <person name="Viragh M."/>
            <person name="Koriabine M."/>
            <person name="Yan M."/>
            <person name="Riley R."/>
            <person name="Champramary S."/>
            <person name="Plett K.L."/>
            <person name="Tsai I.J."/>
            <person name="Slot J."/>
            <person name="Sipos G."/>
            <person name="Plett J."/>
            <person name="Nagy L.G."/>
            <person name="Grigoriev I.V."/>
        </authorList>
    </citation>
    <scope>NUCLEOTIDE SEQUENCE</scope>
    <source>
        <strain evidence="1">HWK02</strain>
    </source>
</reference>
<dbReference type="EMBL" id="JAUEPU010000014">
    <property type="protein sequence ID" value="KAK0496726.1"/>
    <property type="molecule type" value="Genomic_DNA"/>
</dbReference>
<evidence type="ECO:0000313" key="1">
    <source>
        <dbReference type="EMBL" id="KAK0496726.1"/>
    </source>
</evidence>
<protein>
    <submittedName>
        <fullName evidence="1">Uncharacterized protein</fullName>
    </submittedName>
</protein>
<dbReference type="Proteomes" id="UP001175228">
    <property type="component" value="Unassembled WGS sequence"/>
</dbReference>
<keyword evidence="2" id="KW-1185">Reference proteome</keyword>
<organism evidence="1 2">
    <name type="scientific">Armillaria luteobubalina</name>
    <dbReference type="NCBI Taxonomy" id="153913"/>
    <lineage>
        <taxon>Eukaryota</taxon>
        <taxon>Fungi</taxon>
        <taxon>Dikarya</taxon>
        <taxon>Basidiomycota</taxon>
        <taxon>Agaricomycotina</taxon>
        <taxon>Agaricomycetes</taxon>
        <taxon>Agaricomycetidae</taxon>
        <taxon>Agaricales</taxon>
        <taxon>Marasmiineae</taxon>
        <taxon>Physalacriaceae</taxon>
        <taxon>Armillaria</taxon>
    </lineage>
</organism>
<name>A0AA39Q641_9AGAR</name>
<gene>
    <name evidence="1" type="ORF">EDD18DRAFT_1105076</name>
</gene>
<proteinExistence type="predicted"/>